<keyword evidence="2" id="KW-0812">Transmembrane</keyword>
<evidence type="ECO:0000256" key="1">
    <source>
        <dbReference type="SAM" id="MobiDB-lite"/>
    </source>
</evidence>
<feature type="transmembrane region" description="Helical" evidence="2">
    <location>
        <begin position="92"/>
        <end position="114"/>
    </location>
</feature>
<dbReference type="Proteomes" id="UP001497623">
    <property type="component" value="Unassembled WGS sequence"/>
</dbReference>
<feature type="transmembrane region" description="Helical" evidence="2">
    <location>
        <begin position="61"/>
        <end position="80"/>
    </location>
</feature>
<keyword evidence="2" id="KW-0472">Membrane</keyword>
<reference evidence="3 4" key="1">
    <citation type="submission" date="2024-05" db="EMBL/GenBank/DDBJ databases">
        <authorList>
            <person name="Wallberg A."/>
        </authorList>
    </citation>
    <scope>NUCLEOTIDE SEQUENCE [LARGE SCALE GENOMIC DNA]</scope>
</reference>
<comment type="caution">
    <text evidence="3">The sequence shown here is derived from an EMBL/GenBank/DDBJ whole genome shotgun (WGS) entry which is preliminary data.</text>
</comment>
<dbReference type="AlphaFoldDB" id="A0AAV2RJ00"/>
<organism evidence="3 4">
    <name type="scientific">Meganyctiphanes norvegica</name>
    <name type="common">Northern krill</name>
    <name type="synonym">Thysanopoda norvegica</name>
    <dbReference type="NCBI Taxonomy" id="48144"/>
    <lineage>
        <taxon>Eukaryota</taxon>
        <taxon>Metazoa</taxon>
        <taxon>Ecdysozoa</taxon>
        <taxon>Arthropoda</taxon>
        <taxon>Crustacea</taxon>
        <taxon>Multicrustacea</taxon>
        <taxon>Malacostraca</taxon>
        <taxon>Eumalacostraca</taxon>
        <taxon>Eucarida</taxon>
        <taxon>Euphausiacea</taxon>
        <taxon>Euphausiidae</taxon>
        <taxon>Meganyctiphanes</taxon>
    </lineage>
</organism>
<proteinExistence type="predicted"/>
<feature type="non-terminal residue" evidence="3">
    <location>
        <position position="1"/>
    </location>
</feature>
<evidence type="ECO:0000256" key="2">
    <source>
        <dbReference type="SAM" id="Phobius"/>
    </source>
</evidence>
<keyword evidence="4" id="KW-1185">Reference proteome</keyword>
<keyword evidence="2" id="KW-1133">Transmembrane helix</keyword>
<sequence length="121" mass="13671">ENLQLLTALGQNIPAATHPNNRKGSTNLQLSQSQEARPISPVSNLKDTDSPYQKWLFKHKFHIFALIIYIFAIVAAIIVCPTQVERGVAFCYFSIGIVAPTFILLFPICCYYFIRESFFNG</sequence>
<gene>
    <name evidence="3" type="ORF">MNOR_LOCUS24704</name>
</gene>
<dbReference type="EMBL" id="CAXKWB010022875">
    <property type="protein sequence ID" value="CAL4124701.1"/>
    <property type="molecule type" value="Genomic_DNA"/>
</dbReference>
<evidence type="ECO:0000313" key="4">
    <source>
        <dbReference type="Proteomes" id="UP001497623"/>
    </source>
</evidence>
<feature type="region of interest" description="Disordered" evidence="1">
    <location>
        <begin position="14"/>
        <end position="45"/>
    </location>
</feature>
<accession>A0AAV2RJ00</accession>
<feature type="compositionally biased region" description="Polar residues" evidence="1">
    <location>
        <begin position="18"/>
        <end position="45"/>
    </location>
</feature>
<name>A0AAV2RJ00_MEGNR</name>
<evidence type="ECO:0000313" key="3">
    <source>
        <dbReference type="EMBL" id="CAL4124701.1"/>
    </source>
</evidence>
<protein>
    <submittedName>
        <fullName evidence="3">Uncharacterized protein</fullName>
    </submittedName>
</protein>